<gene>
    <name evidence="5" type="primary">alr1_14</name>
    <name evidence="5" type="ORF">SDC9_82171</name>
</gene>
<dbReference type="PRINTS" id="PR00992">
    <property type="entry name" value="ALARACEMASE"/>
</dbReference>
<dbReference type="AlphaFoldDB" id="A0A644Z5M2"/>
<organism evidence="5">
    <name type="scientific">bioreactor metagenome</name>
    <dbReference type="NCBI Taxonomy" id="1076179"/>
    <lineage>
        <taxon>unclassified sequences</taxon>
        <taxon>metagenomes</taxon>
        <taxon>ecological metagenomes</taxon>
    </lineage>
</organism>
<dbReference type="FunFam" id="3.20.20.10:FF:000002">
    <property type="entry name" value="Alanine racemase"/>
    <property type="match status" value="1"/>
</dbReference>
<dbReference type="Pfam" id="PF00842">
    <property type="entry name" value="Ala_racemase_C"/>
    <property type="match status" value="1"/>
</dbReference>
<dbReference type="InterPro" id="IPR011079">
    <property type="entry name" value="Ala_racemase_C"/>
</dbReference>
<dbReference type="SUPFAM" id="SSF50621">
    <property type="entry name" value="Alanine racemase C-terminal domain-like"/>
    <property type="match status" value="1"/>
</dbReference>
<dbReference type="Gene3D" id="3.20.20.10">
    <property type="entry name" value="Alanine racemase"/>
    <property type="match status" value="1"/>
</dbReference>
<accession>A0A644Z5M2</accession>
<dbReference type="Pfam" id="PF01168">
    <property type="entry name" value="Ala_racemase_N"/>
    <property type="match status" value="1"/>
</dbReference>
<comment type="caution">
    <text evidence="5">The sequence shown here is derived from an EMBL/GenBank/DDBJ whole genome shotgun (WGS) entry which is preliminary data.</text>
</comment>
<dbReference type="GO" id="GO:0030632">
    <property type="term" value="P:D-alanine biosynthetic process"/>
    <property type="evidence" value="ECO:0007669"/>
    <property type="project" value="TreeGrafter"/>
</dbReference>
<dbReference type="PANTHER" id="PTHR30511">
    <property type="entry name" value="ALANINE RACEMASE"/>
    <property type="match status" value="1"/>
</dbReference>
<dbReference type="GO" id="GO:0005829">
    <property type="term" value="C:cytosol"/>
    <property type="evidence" value="ECO:0007669"/>
    <property type="project" value="TreeGrafter"/>
</dbReference>
<evidence type="ECO:0000259" key="4">
    <source>
        <dbReference type="SMART" id="SM01005"/>
    </source>
</evidence>
<dbReference type="HAMAP" id="MF_01201">
    <property type="entry name" value="Ala_racemase"/>
    <property type="match status" value="1"/>
</dbReference>
<name>A0A644Z5M2_9ZZZZ</name>
<sequence>MDTQMKRTWAEINLTRLEHNYLALRELTGNGCRFMGLLKANAYGHGALPVARRLEELGADYFGVAFLDEAQELRRGGIKTPVLILGNTPVEFAGELLDGNITQTIFDEETARALSEAAVSAGKRLRVHIKVDTGMTRLGFLCDEAHMDASVERIAAVCALPGLEAEGIFTHFADAGCNEEYTMKQFTRFLAVLDKLKEKGVSFPIRHCAASAATLKYPCTHLDMVRPGIALYGHYPDPGMEELCPLLPVMEVRTRIADVRSVPKGTAVSYGCTHILDRDSRLAVLPVGYGDGFFRLLSDRQEVLIGGRRARVTGRVCMDLFMVDVTDLPDVTPGEVATLFGEDGGALLPLEEAAGRVGTISYELLCDVNARVPRLYIPA</sequence>
<dbReference type="NCBIfam" id="TIGR00492">
    <property type="entry name" value="alr"/>
    <property type="match status" value="1"/>
</dbReference>
<dbReference type="GO" id="GO:0008784">
    <property type="term" value="F:alanine racemase activity"/>
    <property type="evidence" value="ECO:0007669"/>
    <property type="project" value="UniProtKB-EC"/>
</dbReference>
<dbReference type="PANTHER" id="PTHR30511:SF0">
    <property type="entry name" value="ALANINE RACEMASE, CATABOLIC-RELATED"/>
    <property type="match status" value="1"/>
</dbReference>
<evidence type="ECO:0000256" key="2">
    <source>
        <dbReference type="ARBA" id="ARBA00022898"/>
    </source>
</evidence>
<dbReference type="SUPFAM" id="SSF51419">
    <property type="entry name" value="PLP-binding barrel"/>
    <property type="match status" value="1"/>
</dbReference>
<evidence type="ECO:0000313" key="5">
    <source>
        <dbReference type="EMBL" id="MPM35578.1"/>
    </source>
</evidence>
<dbReference type="EMBL" id="VSSQ01007330">
    <property type="protein sequence ID" value="MPM35578.1"/>
    <property type="molecule type" value="Genomic_DNA"/>
</dbReference>
<reference evidence="5" key="1">
    <citation type="submission" date="2019-08" db="EMBL/GenBank/DDBJ databases">
        <authorList>
            <person name="Kucharzyk K."/>
            <person name="Murdoch R.W."/>
            <person name="Higgins S."/>
            <person name="Loffler F."/>
        </authorList>
    </citation>
    <scope>NUCLEOTIDE SEQUENCE</scope>
</reference>
<dbReference type="InterPro" id="IPR001608">
    <property type="entry name" value="Ala_racemase_N"/>
</dbReference>
<dbReference type="InterPro" id="IPR000821">
    <property type="entry name" value="Ala_racemase"/>
</dbReference>
<dbReference type="CDD" id="cd00430">
    <property type="entry name" value="PLPDE_III_AR"/>
    <property type="match status" value="1"/>
</dbReference>
<dbReference type="EC" id="5.1.1.1" evidence="5"/>
<feature type="domain" description="Alanine racemase C-terminal" evidence="4">
    <location>
        <begin position="249"/>
        <end position="377"/>
    </location>
</feature>
<evidence type="ECO:0000256" key="3">
    <source>
        <dbReference type="ARBA" id="ARBA00023235"/>
    </source>
</evidence>
<dbReference type="InterPro" id="IPR029066">
    <property type="entry name" value="PLP-binding_barrel"/>
</dbReference>
<dbReference type="SMART" id="SM01005">
    <property type="entry name" value="Ala_racemase_C"/>
    <property type="match status" value="1"/>
</dbReference>
<dbReference type="InterPro" id="IPR009006">
    <property type="entry name" value="Ala_racemase/Decarboxylase_C"/>
</dbReference>
<evidence type="ECO:0000256" key="1">
    <source>
        <dbReference type="ARBA" id="ARBA00001933"/>
    </source>
</evidence>
<protein>
    <submittedName>
        <fullName evidence="5">Alanine racemase 1</fullName>
        <ecNumber evidence="5">5.1.1.1</ecNumber>
    </submittedName>
</protein>
<keyword evidence="2" id="KW-0663">Pyridoxal phosphate</keyword>
<proteinExistence type="inferred from homology"/>
<comment type="cofactor">
    <cofactor evidence="1">
        <name>pyridoxal 5'-phosphate</name>
        <dbReference type="ChEBI" id="CHEBI:597326"/>
    </cofactor>
</comment>
<keyword evidence="3 5" id="KW-0413">Isomerase</keyword>
<dbReference type="GO" id="GO:0030170">
    <property type="term" value="F:pyridoxal phosphate binding"/>
    <property type="evidence" value="ECO:0007669"/>
    <property type="project" value="TreeGrafter"/>
</dbReference>
<dbReference type="Gene3D" id="2.40.37.10">
    <property type="entry name" value="Lyase, Ornithine Decarboxylase, Chain A, domain 1"/>
    <property type="match status" value="1"/>
</dbReference>